<evidence type="ECO:0000256" key="1">
    <source>
        <dbReference type="SAM" id="MobiDB-lite"/>
    </source>
</evidence>
<feature type="region of interest" description="Disordered" evidence="1">
    <location>
        <begin position="53"/>
        <end position="74"/>
    </location>
</feature>
<evidence type="ECO:0000313" key="2">
    <source>
        <dbReference type="EMBL" id="MCY8123078.1"/>
    </source>
</evidence>
<dbReference type="EMBL" id="JALANJ010000053">
    <property type="protein sequence ID" value="MCY8123078.1"/>
    <property type="molecule type" value="Genomic_DNA"/>
</dbReference>
<reference evidence="2" key="1">
    <citation type="submission" date="2022-02" db="EMBL/GenBank/DDBJ databases">
        <title>Crop Bioprotection Bacillus Genome Sequencing.</title>
        <authorList>
            <person name="Dunlap C."/>
        </authorList>
    </citation>
    <scope>NUCLEOTIDE SEQUENCE</scope>
    <source>
        <strain evidence="2">M18B4</strain>
    </source>
</reference>
<feature type="compositionally biased region" description="Acidic residues" evidence="1">
    <location>
        <begin position="65"/>
        <end position="74"/>
    </location>
</feature>
<evidence type="ECO:0000313" key="3">
    <source>
        <dbReference type="Proteomes" id="UP001070352"/>
    </source>
</evidence>
<accession>A0A9Q4HAN9</accession>
<proteinExistence type="predicted"/>
<gene>
    <name evidence="2" type="ORF">MOC45_21285</name>
</gene>
<name>A0A9Q4HAN9_BACSC</name>
<organism evidence="2 3">
    <name type="scientific">Bacillus spizizenii</name>
    <name type="common">Bacillus subtilis subsp. spizizenii</name>
    <dbReference type="NCBI Taxonomy" id="96241"/>
    <lineage>
        <taxon>Bacteria</taxon>
        <taxon>Bacillati</taxon>
        <taxon>Bacillota</taxon>
        <taxon>Bacilli</taxon>
        <taxon>Bacillales</taxon>
        <taxon>Bacillaceae</taxon>
        <taxon>Bacillus</taxon>
    </lineage>
</organism>
<sequence>MKPKKLKELLVFSIVHRSPELSVARKEKLEKGLMKLNTDELEVVEEIVSELTDQNKTSKQKHVEDEENTIEETA</sequence>
<protein>
    <submittedName>
        <fullName evidence="2">Uncharacterized protein</fullName>
    </submittedName>
</protein>
<dbReference type="AlphaFoldDB" id="A0A9Q4HAN9"/>
<comment type="caution">
    <text evidence="2">The sequence shown here is derived from an EMBL/GenBank/DDBJ whole genome shotgun (WGS) entry which is preliminary data.</text>
</comment>
<dbReference type="Proteomes" id="UP001070352">
    <property type="component" value="Unassembled WGS sequence"/>
</dbReference>